<dbReference type="GO" id="GO:0005730">
    <property type="term" value="C:nucleolus"/>
    <property type="evidence" value="ECO:0007669"/>
    <property type="project" value="UniProtKB-SubCell"/>
</dbReference>
<proteinExistence type="inferred from homology"/>
<comment type="similarity">
    <text evidence="2">Belongs to the eukaryotic RPA49/POLR1E RNA polymerase subunit family.</text>
</comment>
<evidence type="ECO:0000256" key="6">
    <source>
        <dbReference type="SAM" id="MobiDB-lite"/>
    </source>
</evidence>
<protein>
    <submittedName>
        <fullName evidence="7">RNA polymerase I associated factor, A49-like protein</fullName>
    </submittedName>
</protein>
<evidence type="ECO:0000256" key="3">
    <source>
        <dbReference type="ARBA" id="ARBA00022478"/>
    </source>
</evidence>
<keyword evidence="8" id="KW-1185">Reference proteome</keyword>
<gene>
    <name evidence="7" type="ORF">K505DRAFT_286010</name>
</gene>
<feature type="compositionally biased region" description="Basic and acidic residues" evidence="6">
    <location>
        <begin position="1"/>
        <end position="13"/>
    </location>
</feature>
<dbReference type="Pfam" id="PF06870">
    <property type="entry name" value="RNA_pol_I_A49"/>
    <property type="match status" value="1"/>
</dbReference>
<accession>A0A6A6WWN1</accession>
<name>A0A6A6WWN1_9PLEO</name>
<dbReference type="EMBL" id="MU002211">
    <property type="protein sequence ID" value="KAF2788489.1"/>
    <property type="molecule type" value="Genomic_DNA"/>
</dbReference>
<dbReference type="GO" id="GO:0003677">
    <property type="term" value="F:DNA binding"/>
    <property type="evidence" value="ECO:0007669"/>
    <property type="project" value="InterPro"/>
</dbReference>
<keyword evidence="5" id="KW-0539">Nucleus</keyword>
<keyword evidence="3" id="KW-0240">DNA-directed RNA polymerase</keyword>
<dbReference type="GO" id="GO:0000428">
    <property type="term" value="C:DNA-directed RNA polymerase complex"/>
    <property type="evidence" value="ECO:0007669"/>
    <property type="project" value="UniProtKB-KW"/>
</dbReference>
<reference evidence="7" key="1">
    <citation type="journal article" date="2020" name="Stud. Mycol.">
        <title>101 Dothideomycetes genomes: a test case for predicting lifestyles and emergence of pathogens.</title>
        <authorList>
            <person name="Haridas S."/>
            <person name="Albert R."/>
            <person name="Binder M."/>
            <person name="Bloem J."/>
            <person name="Labutti K."/>
            <person name="Salamov A."/>
            <person name="Andreopoulos B."/>
            <person name="Baker S."/>
            <person name="Barry K."/>
            <person name="Bills G."/>
            <person name="Bluhm B."/>
            <person name="Cannon C."/>
            <person name="Castanera R."/>
            <person name="Culley D."/>
            <person name="Daum C."/>
            <person name="Ezra D."/>
            <person name="Gonzalez J."/>
            <person name="Henrissat B."/>
            <person name="Kuo A."/>
            <person name="Liang C."/>
            <person name="Lipzen A."/>
            <person name="Lutzoni F."/>
            <person name="Magnuson J."/>
            <person name="Mondo S."/>
            <person name="Nolan M."/>
            <person name="Ohm R."/>
            <person name="Pangilinan J."/>
            <person name="Park H.-J."/>
            <person name="Ramirez L."/>
            <person name="Alfaro M."/>
            <person name="Sun H."/>
            <person name="Tritt A."/>
            <person name="Yoshinaga Y."/>
            <person name="Zwiers L.-H."/>
            <person name="Turgeon B."/>
            <person name="Goodwin S."/>
            <person name="Spatafora J."/>
            <person name="Crous P."/>
            <person name="Grigoriev I."/>
        </authorList>
    </citation>
    <scope>NUCLEOTIDE SEQUENCE</scope>
    <source>
        <strain evidence="7">CBS 109.77</strain>
    </source>
</reference>
<evidence type="ECO:0000256" key="4">
    <source>
        <dbReference type="ARBA" id="ARBA00023163"/>
    </source>
</evidence>
<evidence type="ECO:0000313" key="8">
    <source>
        <dbReference type="Proteomes" id="UP000799757"/>
    </source>
</evidence>
<dbReference type="Proteomes" id="UP000799757">
    <property type="component" value="Unassembled WGS sequence"/>
</dbReference>
<dbReference type="AlphaFoldDB" id="A0A6A6WWN1"/>
<dbReference type="GO" id="GO:0006351">
    <property type="term" value="P:DNA-templated transcription"/>
    <property type="evidence" value="ECO:0007669"/>
    <property type="project" value="InterPro"/>
</dbReference>
<evidence type="ECO:0000256" key="2">
    <source>
        <dbReference type="ARBA" id="ARBA00009430"/>
    </source>
</evidence>
<feature type="region of interest" description="Disordered" evidence="6">
    <location>
        <begin position="1"/>
        <end position="20"/>
    </location>
</feature>
<dbReference type="InterPro" id="IPR009668">
    <property type="entry name" value="RNA_pol-assoc_fac_A49-like"/>
</dbReference>
<comment type="subcellular location">
    <subcellularLocation>
        <location evidence="1">Nucleus</location>
        <location evidence="1">Nucleolus</location>
    </subcellularLocation>
</comment>
<dbReference type="PANTHER" id="PTHR14440">
    <property type="entry name" value="DNA-DIRECTED RNA POLYMERASE I SUBUNIT RPA49"/>
    <property type="match status" value="1"/>
</dbReference>
<sequence>MGEKKRKRHDDGAGRPAKKTAIARSFGNVRVEVVENKNVVGPVLASTPGLKQSSKISFKAYKSKSKILPDGEHAELLLQSSEHPRLDYLAREEKDGSSNSLLKDYIGVFDPATSKLQLVEVKKVTVRTTLRSEVDELRHEAAQKLTMMAKRNALATEFGSRRSKKALLEMTQNAISRGLADNPDAVKDELVSSAVLQGMNTTVSAMPSKKELEIAVDSAKPRPKANIAAEYAADVYSADTIVGKELLSLIPVKDWVDASERGQGVNVTSKYVARRVVKLCKSKEFQKLKVLKFIALCINFNAALKSKGKGPKRVPFKDDLQSAMGEDVPAAVVASIRRTFSSENNDLPRWNIDNLMTHIAAAALIVDNLEVDMSDLREDLKLELKEMKQYFIELGCRVYPPTETERTKLKLSKAEAASHLVARLKLPLAFPKVRSSGPGKRR</sequence>
<keyword evidence="4" id="KW-0804">Transcription</keyword>
<evidence type="ECO:0000256" key="1">
    <source>
        <dbReference type="ARBA" id="ARBA00004604"/>
    </source>
</evidence>
<evidence type="ECO:0000256" key="5">
    <source>
        <dbReference type="ARBA" id="ARBA00023242"/>
    </source>
</evidence>
<dbReference type="OrthoDB" id="532500at2759"/>
<evidence type="ECO:0000313" key="7">
    <source>
        <dbReference type="EMBL" id="KAF2788489.1"/>
    </source>
</evidence>
<organism evidence="7 8">
    <name type="scientific">Melanomma pulvis-pyrius CBS 109.77</name>
    <dbReference type="NCBI Taxonomy" id="1314802"/>
    <lineage>
        <taxon>Eukaryota</taxon>
        <taxon>Fungi</taxon>
        <taxon>Dikarya</taxon>
        <taxon>Ascomycota</taxon>
        <taxon>Pezizomycotina</taxon>
        <taxon>Dothideomycetes</taxon>
        <taxon>Pleosporomycetidae</taxon>
        <taxon>Pleosporales</taxon>
        <taxon>Melanommataceae</taxon>
        <taxon>Melanomma</taxon>
    </lineage>
</organism>